<evidence type="ECO:0000259" key="3">
    <source>
        <dbReference type="Pfam" id="PF13579"/>
    </source>
</evidence>
<name>A0ABU1LLJ2_9BURK</name>
<protein>
    <submittedName>
        <fullName evidence="4">Glycosyltransferase involved in cell wall biosynthesis</fullName>
    </submittedName>
</protein>
<proteinExistence type="predicted"/>
<evidence type="ECO:0000259" key="2">
    <source>
        <dbReference type="Pfam" id="PF00534"/>
    </source>
</evidence>
<keyword evidence="5" id="KW-1185">Reference proteome</keyword>
<dbReference type="InterPro" id="IPR001296">
    <property type="entry name" value="Glyco_trans_1"/>
</dbReference>
<sequence length="427" mass="46886">MNIVLLVSSMGTGGAERVASTLVNAWARRGDTVTLVITYSGRGSCFYTLTSQVRLIYLADLAGRKRSGLRGYAARLRALRTLLCDSKPDVVISFLTNVNISAILASRGLRVPVIVCEHNDPAADGRSRLWRLACRLFYPRASLAAVLTENVVAPFRQMVPRMARVAVMPNPLPDELFDRADLGGRVRERGVTAHGNGRRRLISVGRLHEQKQYDLLITVFGSLADAFPEWDLWIWGDGPERARLEAQVADAALKERVFLPGKTVDPWAEMACSDVFVLSSRFEGLPMALMEAMGLGMATIAFDCRSGPRELMRAGSDGWLVPPGDAYGMEQGLRRLFADDALRAELGRRATQSIRERFSARAVLDMWDAQFERVGARPRRAGAARPADAAVSAAMPAVPPDSSCGDIRQPARQPALVDIRRVDKEPT</sequence>
<feature type="compositionally biased region" description="Basic and acidic residues" evidence="1">
    <location>
        <begin position="418"/>
        <end position="427"/>
    </location>
</feature>
<feature type="domain" description="Glycosyl transferase family 1" evidence="2">
    <location>
        <begin position="189"/>
        <end position="352"/>
    </location>
</feature>
<feature type="domain" description="Glycosyltransferase subfamily 4-like N-terminal" evidence="3">
    <location>
        <begin position="13"/>
        <end position="170"/>
    </location>
</feature>
<feature type="region of interest" description="Disordered" evidence="1">
    <location>
        <begin position="391"/>
        <end position="427"/>
    </location>
</feature>
<evidence type="ECO:0000313" key="5">
    <source>
        <dbReference type="Proteomes" id="UP001264340"/>
    </source>
</evidence>
<evidence type="ECO:0000313" key="4">
    <source>
        <dbReference type="EMBL" id="MDR6407604.1"/>
    </source>
</evidence>
<evidence type="ECO:0000256" key="1">
    <source>
        <dbReference type="SAM" id="MobiDB-lite"/>
    </source>
</evidence>
<comment type="caution">
    <text evidence="4">The sequence shown here is derived from an EMBL/GenBank/DDBJ whole genome shotgun (WGS) entry which is preliminary data.</text>
</comment>
<feature type="compositionally biased region" description="Low complexity" evidence="1">
    <location>
        <begin position="391"/>
        <end position="403"/>
    </location>
</feature>
<dbReference type="InterPro" id="IPR028098">
    <property type="entry name" value="Glyco_trans_4-like_N"/>
</dbReference>
<dbReference type="Proteomes" id="UP001264340">
    <property type="component" value="Unassembled WGS sequence"/>
</dbReference>
<reference evidence="4 5" key="1">
    <citation type="submission" date="2023-07" db="EMBL/GenBank/DDBJ databases">
        <title>Sorghum-associated microbial communities from plants grown in Nebraska, USA.</title>
        <authorList>
            <person name="Schachtman D."/>
        </authorList>
    </citation>
    <scope>NUCLEOTIDE SEQUENCE [LARGE SCALE GENOMIC DNA]</scope>
    <source>
        <strain evidence="4 5">DS1316</strain>
    </source>
</reference>
<dbReference type="PANTHER" id="PTHR12526:SF627">
    <property type="entry name" value="D-RHAMNOSYLTRANSFERASE WBPZ"/>
    <property type="match status" value="1"/>
</dbReference>
<dbReference type="EMBL" id="JAVDRP010000002">
    <property type="protein sequence ID" value="MDR6407604.1"/>
    <property type="molecule type" value="Genomic_DNA"/>
</dbReference>
<dbReference type="CDD" id="cd03820">
    <property type="entry name" value="GT4_AmsD-like"/>
    <property type="match status" value="1"/>
</dbReference>
<gene>
    <name evidence="4" type="ORF">J2804_000992</name>
</gene>
<dbReference type="PANTHER" id="PTHR12526">
    <property type="entry name" value="GLYCOSYLTRANSFERASE"/>
    <property type="match status" value="1"/>
</dbReference>
<dbReference type="RefSeq" id="WP_310118902.1">
    <property type="nucleotide sequence ID" value="NZ_JAVDQV010000002.1"/>
</dbReference>
<organism evidence="4 5">
    <name type="scientific">Paraburkholderia terricola</name>
    <dbReference type="NCBI Taxonomy" id="169427"/>
    <lineage>
        <taxon>Bacteria</taxon>
        <taxon>Pseudomonadati</taxon>
        <taxon>Pseudomonadota</taxon>
        <taxon>Betaproteobacteria</taxon>
        <taxon>Burkholderiales</taxon>
        <taxon>Burkholderiaceae</taxon>
        <taxon>Paraburkholderia</taxon>
    </lineage>
</organism>
<dbReference type="Gene3D" id="3.40.50.2000">
    <property type="entry name" value="Glycogen Phosphorylase B"/>
    <property type="match status" value="2"/>
</dbReference>
<dbReference type="SUPFAM" id="SSF53756">
    <property type="entry name" value="UDP-Glycosyltransferase/glycogen phosphorylase"/>
    <property type="match status" value="1"/>
</dbReference>
<accession>A0ABU1LLJ2</accession>
<dbReference type="Pfam" id="PF00534">
    <property type="entry name" value="Glycos_transf_1"/>
    <property type="match status" value="1"/>
</dbReference>
<dbReference type="Pfam" id="PF13579">
    <property type="entry name" value="Glyco_trans_4_4"/>
    <property type="match status" value="1"/>
</dbReference>